<accession>X0ZLF1</accession>
<dbReference type="SUPFAM" id="SSF63829">
    <property type="entry name" value="Calcium-dependent phosphotriesterase"/>
    <property type="match status" value="1"/>
</dbReference>
<dbReference type="EMBL" id="BARS01055801">
    <property type="protein sequence ID" value="GAG49086.1"/>
    <property type="molecule type" value="Genomic_DNA"/>
</dbReference>
<comment type="caution">
    <text evidence="1">The sequence shown here is derived from an EMBL/GenBank/DDBJ whole genome shotgun (WGS) entry which is preliminary data.</text>
</comment>
<sequence>SLRPRAVTAASFEAGHAGMAATADHLFISCGYTQNRVLIYNDIPSSNIRLADVVLGAPDFETNTLEENYIQHMGTPCSDGEHLFVNSLIGLYVWRELPDESLARPDIVYSGTTGTGIDVHDNKLIATTGIVGMERRVLIWNELPLQGEMPDIELGPRFDNGMQFMFPTGVAANDNYLFVGDSLQNKVFVWEGGVP</sequence>
<protein>
    <recommendedName>
        <fullName evidence="2">TIGR03118 family protein</fullName>
    </recommendedName>
</protein>
<reference evidence="1" key="1">
    <citation type="journal article" date="2014" name="Front. Microbiol.">
        <title>High frequency of phylogenetically diverse reductive dehalogenase-homologous genes in deep subseafloor sedimentary metagenomes.</title>
        <authorList>
            <person name="Kawai M."/>
            <person name="Futagami T."/>
            <person name="Toyoda A."/>
            <person name="Takaki Y."/>
            <person name="Nishi S."/>
            <person name="Hori S."/>
            <person name="Arai W."/>
            <person name="Tsubouchi T."/>
            <person name="Morono Y."/>
            <person name="Uchiyama I."/>
            <person name="Ito T."/>
            <person name="Fujiyama A."/>
            <person name="Inagaki F."/>
            <person name="Takami H."/>
        </authorList>
    </citation>
    <scope>NUCLEOTIDE SEQUENCE</scope>
    <source>
        <strain evidence="1">Expedition CK06-06</strain>
    </source>
</reference>
<evidence type="ECO:0008006" key="2">
    <source>
        <dbReference type="Google" id="ProtNLM"/>
    </source>
</evidence>
<organism evidence="1">
    <name type="scientific">marine sediment metagenome</name>
    <dbReference type="NCBI Taxonomy" id="412755"/>
    <lineage>
        <taxon>unclassified sequences</taxon>
        <taxon>metagenomes</taxon>
        <taxon>ecological metagenomes</taxon>
    </lineage>
</organism>
<gene>
    <name evidence="1" type="ORF">S01H1_82326</name>
</gene>
<name>X0ZLF1_9ZZZZ</name>
<dbReference type="AlphaFoldDB" id="X0ZLF1"/>
<feature type="non-terminal residue" evidence="1">
    <location>
        <position position="195"/>
    </location>
</feature>
<feature type="non-terminal residue" evidence="1">
    <location>
        <position position="1"/>
    </location>
</feature>
<proteinExistence type="predicted"/>
<evidence type="ECO:0000313" key="1">
    <source>
        <dbReference type="EMBL" id="GAG49086.1"/>
    </source>
</evidence>